<organism evidence="1">
    <name type="scientific">Anguilla anguilla</name>
    <name type="common">European freshwater eel</name>
    <name type="synonym">Muraena anguilla</name>
    <dbReference type="NCBI Taxonomy" id="7936"/>
    <lineage>
        <taxon>Eukaryota</taxon>
        <taxon>Metazoa</taxon>
        <taxon>Chordata</taxon>
        <taxon>Craniata</taxon>
        <taxon>Vertebrata</taxon>
        <taxon>Euteleostomi</taxon>
        <taxon>Actinopterygii</taxon>
        <taxon>Neopterygii</taxon>
        <taxon>Teleostei</taxon>
        <taxon>Anguilliformes</taxon>
        <taxon>Anguillidae</taxon>
        <taxon>Anguilla</taxon>
    </lineage>
</organism>
<dbReference type="EMBL" id="GBXM01020771">
    <property type="protein sequence ID" value="JAH87806.1"/>
    <property type="molecule type" value="Transcribed_RNA"/>
</dbReference>
<protein>
    <submittedName>
        <fullName evidence="1">Uncharacterized protein</fullName>
    </submittedName>
</protein>
<reference evidence="1" key="1">
    <citation type="submission" date="2014-11" db="EMBL/GenBank/DDBJ databases">
        <authorList>
            <person name="Amaro Gonzalez C."/>
        </authorList>
    </citation>
    <scope>NUCLEOTIDE SEQUENCE</scope>
</reference>
<sequence length="34" mass="3945">MTHELLITAAILASRGRFEFPLFRISGQITIMYF</sequence>
<accession>A0A0E9WBZ4</accession>
<proteinExistence type="predicted"/>
<name>A0A0E9WBZ4_ANGAN</name>
<dbReference type="AlphaFoldDB" id="A0A0E9WBZ4"/>
<reference evidence="1" key="2">
    <citation type="journal article" date="2015" name="Fish Shellfish Immunol.">
        <title>Early steps in the European eel (Anguilla anguilla)-Vibrio vulnificus interaction in the gills: Role of the RtxA13 toxin.</title>
        <authorList>
            <person name="Callol A."/>
            <person name="Pajuelo D."/>
            <person name="Ebbesson L."/>
            <person name="Teles M."/>
            <person name="MacKenzie S."/>
            <person name="Amaro C."/>
        </authorList>
    </citation>
    <scope>NUCLEOTIDE SEQUENCE</scope>
</reference>
<evidence type="ECO:0000313" key="1">
    <source>
        <dbReference type="EMBL" id="JAH87806.1"/>
    </source>
</evidence>